<dbReference type="InterPro" id="IPR032867">
    <property type="entry name" value="DYW_dom"/>
</dbReference>
<feature type="domain" description="DYW" evidence="4">
    <location>
        <begin position="519"/>
        <end position="611"/>
    </location>
</feature>
<dbReference type="InterPro" id="IPR046848">
    <property type="entry name" value="E_motif"/>
</dbReference>
<keyword evidence="2" id="KW-0677">Repeat</keyword>
<dbReference type="Pfam" id="PF14432">
    <property type="entry name" value="DYW_deaminase"/>
    <property type="match status" value="1"/>
</dbReference>
<dbReference type="PANTHER" id="PTHR47926:SF495">
    <property type="entry name" value="DYW DOMAIN-CONTAINING PROTEIN"/>
    <property type="match status" value="1"/>
</dbReference>
<feature type="repeat" description="PPR" evidence="3">
    <location>
        <begin position="170"/>
        <end position="200"/>
    </location>
</feature>
<evidence type="ECO:0000256" key="1">
    <source>
        <dbReference type="ARBA" id="ARBA00006643"/>
    </source>
</evidence>
<protein>
    <recommendedName>
        <fullName evidence="4">DYW domain-containing protein</fullName>
    </recommendedName>
</protein>
<dbReference type="Gene3D" id="1.25.40.10">
    <property type="entry name" value="Tetratricopeptide repeat domain"/>
    <property type="match status" value="3"/>
</dbReference>
<dbReference type="EMBL" id="JAVXUO010000495">
    <property type="protein sequence ID" value="KAK2991658.1"/>
    <property type="molecule type" value="Genomic_DNA"/>
</dbReference>
<evidence type="ECO:0000313" key="6">
    <source>
        <dbReference type="Proteomes" id="UP001187471"/>
    </source>
</evidence>
<accession>A0AA88RVK7</accession>
<proteinExistence type="inferred from homology"/>
<dbReference type="GO" id="GO:0008270">
    <property type="term" value="F:zinc ion binding"/>
    <property type="evidence" value="ECO:0007669"/>
    <property type="project" value="InterPro"/>
</dbReference>
<dbReference type="Pfam" id="PF20431">
    <property type="entry name" value="E_motif"/>
    <property type="match status" value="1"/>
</dbReference>
<evidence type="ECO:0000313" key="5">
    <source>
        <dbReference type="EMBL" id="KAK2991658.1"/>
    </source>
</evidence>
<evidence type="ECO:0000259" key="4">
    <source>
        <dbReference type="Pfam" id="PF14432"/>
    </source>
</evidence>
<sequence>MHYSHLLHHLQLCAKRQLPSQGKTIHAHIIRTGLDQHQPFPNTLINLYGKCGLIEDAVQMFDGMLHRDHVSWASLLTAHNQASLPHRTLAMFPNMFPLDGLQPDHFIFACLVKACASLGALRVAKQVHTRFLLSPFSKDEVVKSSLLDMYAKCGLVDIARLVFDSMSFKNVISWTAMVSGYATSGRKSEAIKLLDGMCDKNLVSWTALISGLVQSGHWVDAFNLFIEMRREGMDIEDPFILSSIVGASANFSALELGKQVHCLVLALGYESSLFVSNALVDMYGKCSDVIAAKSVFDNILVKDVVSWTSIIVGMAQHGRAEEALSLYDKMILTGLKPNEVTFVGLVYACSHVGLVSKGRQLFKSMVEDYGLSPSLLHYTCLLDLFSRSGHLDEAENLLNTMPFRPDEAAWAALLSACKKHGNTQLGVRVSNQLLSLKPENPSTYILLSNVYASASMWECVSKVRKLMVVEEFKKEPGYSCIDLGKESQVFCAGEETANPSKGEIYVLLKELDAEMRTRGYVPDTSWVLHDMEEQEKERQLFWHSERLAVAYGLLKAVPGTVIRVVKNLRVCGDCHTVLKYICSIMTREIVVRDAKRFHHFKNGQCSCSDFW</sequence>
<gene>
    <name evidence="5" type="ORF">RJ640_025127</name>
</gene>
<dbReference type="GO" id="GO:0003723">
    <property type="term" value="F:RNA binding"/>
    <property type="evidence" value="ECO:0007669"/>
    <property type="project" value="InterPro"/>
</dbReference>
<dbReference type="PROSITE" id="PS51375">
    <property type="entry name" value="PPR"/>
    <property type="match status" value="3"/>
</dbReference>
<organism evidence="5 6">
    <name type="scientific">Escallonia rubra</name>
    <dbReference type="NCBI Taxonomy" id="112253"/>
    <lineage>
        <taxon>Eukaryota</taxon>
        <taxon>Viridiplantae</taxon>
        <taxon>Streptophyta</taxon>
        <taxon>Embryophyta</taxon>
        <taxon>Tracheophyta</taxon>
        <taxon>Spermatophyta</taxon>
        <taxon>Magnoliopsida</taxon>
        <taxon>eudicotyledons</taxon>
        <taxon>Gunneridae</taxon>
        <taxon>Pentapetalae</taxon>
        <taxon>asterids</taxon>
        <taxon>campanulids</taxon>
        <taxon>Escalloniales</taxon>
        <taxon>Escalloniaceae</taxon>
        <taxon>Escallonia</taxon>
    </lineage>
</organism>
<dbReference type="GO" id="GO:0009451">
    <property type="term" value="P:RNA modification"/>
    <property type="evidence" value="ECO:0007669"/>
    <property type="project" value="InterPro"/>
</dbReference>
<dbReference type="InterPro" id="IPR011990">
    <property type="entry name" value="TPR-like_helical_dom_sf"/>
</dbReference>
<dbReference type="InterPro" id="IPR046960">
    <property type="entry name" value="PPR_At4g14850-like_plant"/>
</dbReference>
<feature type="repeat" description="PPR" evidence="3">
    <location>
        <begin position="303"/>
        <end position="337"/>
    </location>
</feature>
<dbReference type="FunFam" id="1.25.40.10:FF:001093">
    <property type="entry name" value="Pentatricopeptide repeat-containing protein At2g34400"/>
    <property type="match status" value="1"/>
</dbReference>
<name>A0AA88RVK7_9ASTE</name>
<dbReference type="AlphaFoldDB" id="A0AA88RVK7"/>
<evidence type="ECO:0000256" key="3">
    <source>
        <dbReference type="PROSITE-ProRule" id="PRU00708"/>
    </source>
</evidence>
<reference evidence="5" key="1">
    <citation type="submission" date="2022-12" db="EMBL/GenBank/DDBJ databases">
        <title>Draft genome assemblies for two species of Escallonia (Escalloniales).</title>
        <authorList>
            <person name="Chanderbali A."/>
            <person name="Dervinis C."/>
            <person name="Anghel I."/>
            <person name="Soltis D."/>
            <person name="Soltis P."/>
            <person name="Zapata F."/>
        </authorList>
    </citation>
    <scope>NUCLEOTIDE SEQUENCE</scope>
    <source>
        <strain evidence="5">UCBG92.1500</strain>
        <tissue evidence="5">Leaf</tissue>
    </source>
</reference>
<dbReference type="InterPro" id="IPR002885">
    <property type="entry name" value="PPR_rpt"/>
</dbReference>
<keyword evidence="6" id="KW-1185">Reference proteome</keyword>
<feature type="repeat" description="PPR" evidence="3">
    <location>
        <begin position="201"/>
        <end position="235"/>
    </location>
</feature>
<comment type="similarity">
    <text evidence="1">Belongs to the PPR family. PCMP-H subfamily.</text>
</comment>
<dbReference type="Pfam" id="PF13041">
    <property type="entry name" value="PPR_2"/>
    <property type="match status" value="1"/>
</dbReference>
<evidence type="ECO:0000256" key="2">
    <source>
        <dbReference type="ARBA" id="ARBA00022737"/>
    </source>
</evidence>
<dbReference type="Proteomes" id="UP001187471">
    <property type="component" value="Unassembled WGS sequence"/>
</dbReference>
<dbReference type="Pfam" id="PF01535">
    <property type="entry name" value="PPR"/>
    <property type="match status" value="6"/>
</dbReference>
<dbReference type="PANTHER" id="PTHR47926">
    <property type="entry name" value="PENTATRICOPEPTIDE REPEAT-CONTAINING PROTEIN"/>
    <property type="match status" value="1"/>
</dbReference>
<comment type="caution">
    <text evidence="5">The sequence shown here is derived from an EMBL/GenBank/DDBJ whole genome shotgun (WGS) entry which is preliminary data.</text>
</comment>
<dbReference type="NCBIfam" id="TIGR00756">
    <property type="entry name" value="PPR"/>
    <property type="match status" value="5"/>
</dbReference>